<feature type="transmembrane region" description="Helical" evidence="7">
    <location>
        <begin position="403"/>
        <end position="425"/>
    </location>
</feature>
<feature type="transmembrane region" description="Helical" evidence="7">
    <location>
        <begin position="203"/>
        <end position="225"/>
    </location>
</feature>
<dbReference type="InterPro" id="IPR045225">
    <property type="entry name" value="Uracil/uridine/allantoin_perm"/>
</dbReference>
<feature type="transmembrane region" description="Helical" evidence="7">
    <location>
        <begin position="78"/>
        <end position="101"/>
    </location>
</feature>
<protein>
    <recommendedName>
        <fullName evidence="10">Allantoin permease</fullName>
    </recommendedName>
</protein>
<keyword evidence="3 7" id="KW-0812">Transmembrane</keyword>
<comment type="similarity">
    <text evidence="2">Belongs to the purine-cytosine permease (2.A.39) family.</text>
</comment>
<evidence type="ECO:0000313" key="9">
    <source>
        <dbReference type="Proteomes" id="UP001586593"/>
    </source>
</evidence>
<dbReference type="PANTHER" id="PTHR30618:SF0">
    <property type="entry name" value="PURINE-URACIL PERMEASE NCS1"/>
    <property type="match status" value="1"/>
</dbReference>
<dbReference type="Gene3D" id="1.10.4160.10">
    <property type="entry name" value="Hydantoin permease"/>
    <property type="match status" value="1"/>
</dbReference>
<evidence type="ECO:0000256" key="7">
    <source>
        <dbReference type="SAM" id="Phobius"/>
    </source>
</evidence>
<evidence type="ECO:0000256" key="2">
    <source>
        <dbReference type="ARBA" id="ARBA00008974"/>
    </source>
</evidence>
<proteinExistence type="inferred from homology"/>
<keyword evidence="5 7" id="KW-0472">Membrane</keyword>
<comment type="subcellular location">
    <subcellularLocation>
        <location evidence="1">Membrane</location>
        <topology evidence="1">Multi-pass membrane protein</topology>
    </subcellularLocation>
</comment>
<comment type="caution">
    <text evidence="8">The sequence shown here is derived from an EMBL/GenBank/DDBJ whole genome shotgun (WGS) entry which is preliminary data.</text>
</comment>
<feature type="transmembrane region" description="Helical" evidence="7">
    <location>
        <begin position="245"/>
        <end position="265"/>
    </location>
</feature>
<dbReference type="PANTHER" id="PTHR30618">
    <property type="entry name" value="NCS1 FAMILY PURINE/PYRIMIDINE TRANSPORTER"/>
    <property type="match status" value="1"/>
</dbReference>
<evidence type="ECO:0000256" key="6">
    <source>
        <dbReference type="SAM" id="MobiDB-lite"/>
    </source>
</evidence>
<evidence type="ECO:0000256" key="3">
    <source>
        <dbReference type="ARBA" id="ARBA00022692"/>
    </source>
</evidence>
<evidence type="ECO:0000313" key="8">
    <source>
        <dbReference type="EMBL" id="KAL1845350.1"/>
    </source>
</evidence>
<feature type="transmembrane region" description="Helical" evidence="7">
    <location>
        <begin position="485"/>
        <end position="503"/>
    </location>
</feature>
<evidence type="ECO:0000256" key="4">
    <source>
        <dbReference type="ARBA" id="ARBA00022989"/>
    </source>
</evidence>
<gene>
    <name evidence="8" type="ORF">VTK73DRAFT_632</name>
</gene>
<organism evidence="8 9">
    <name type="scientific">Phialemonium thermophilum</name>
    <dbReference type="NCBI Taxonomy" id="223376"/>
    <lineage>
        <taxon>Eukaryota</taxon>
        <taxon>Fungi</taxon>
        <taxon>Dikarya</taxon>
        <taxon>Ascomycota</taxon>
        <taxon>Pezizomycotina</taxon>
        <taxon>Sordariomycetes</taxon>
        <taxon>Sordariomycetidae</taxon>
        <taxon>Cephalothecales</taxon>
        <taxon>Cephalothecaceae</taxon>
        <taxon>Phialemonium</taxon>
    </lineage>
</organism>
<feature type="transmembrane region" description="Helical" evidence="7">
    <location>
        <begin position="455"/>
        <end position="473"/>
    </location>
</feature>
<reference evidence="8 9" key="1">
    <citation type="journal article" date="2024" name="Commun. Biol.">
        <title>Comparative genomic analysis of thermophilic fungi reveals convergent evolutionary adaptations and gene losses.</title>
        <authorList>
            <person name="Steindorff A.S."/>
            <person name="Aguilar-Pontes M.V."/>
            <person name="Robinson A.J."/>
            <person name="Andreopoulos B."/>
            <person name="LaButti K."/>
            <person name="Kuo A."/>
            <person name="Mondo S."/>
            <person name="Riley R."/>
            <person name="Otillar R."/>
            <person name="Haridas S."/>
            <person name="Lipzen A."/>
            <person name="Grimwood J."/>
            <person name="Schmutz J."/>
            <person name="Clum A."/>
            <person name="Reid I.D."/>
            <person name="Moisan M.C."/>
            <person name="Butler G."/>
            <person name="Nguyen T.T.M."/>
            <person name="Dewar K."/>
            <person name="Conant G."/>
            <person name="Drula E."/>
            <person name="Henrissat B."/>
            <person name="Hansel C."/>
            <person name="Singer S."/>
            <person name="Hutchinson M.I."/>
            <person name="de Vries R.P."/>
            <person name="Natvig D.O."/>
            <person name="Powell A.J."/>
            <person name="Tsang A."/>
            <person name="Grigoriev I.V."/>
        </authorList>
    </citation>
    <scope>NUCLEOTIDE SEQUENCE [LARGE SCALE GENOMIC DNA]</scope>
    <source>
        <strain evidence="8 9">ATCC 24622</strain>
    </source>
</reference>
<feature type="transmembrane region" description="Helical" evidence="7">
    <location>
        <begin position="374"/>
        <end position="391"/>
    </location>
</feature>
<evidence type="ECO:0000256" key="1">
    <source>
        <dbReference type="ARBA" id="ARBA00004141"/>
    </source>
</evidence>
<feature type="transmembrane region" description="Helical" evidence="7">
    <location>
        <begin position="113"/>
        <end position="139"/>
    </location>
</feature>
<evidence type="ECO:0000256" key="5">
    <source>
        <dbReference type="ARBA" id="ARBA00023136"/>
    </source>
</evidence>
<dbReference type="Pfam" id="PF02133">
    <property type="entry name" value="Transp_cyt_pur"/>
    <property type="match status" value="1"/>
</dbReference>
<dbReference type="InterPro" id="IPR001248">
    <property type="entry name" value="Pur-cyt_permease"/>
</dbReference>
<dbReference type="CDD" id="cd11482">
    <property type="entry name" value="SLC-NCS1sbd_NRT1-like"/>
    <property type="match status" value="1"/>
</dbReference>
<feature type="region of interest" description="Disordered" evidence="6">
    <location>
        <begin position="18"/>
        <end position="40"/>
    </location>
</feature>
<dbReference type="EMBL" id="JAZHXJ010001127">
    <property type="protein sequence ID" value="KAL1845350.1"/>
    <property type="molecule type" value="Genomic_DNA"/>
</dbReference>
<feature type="compositionally biased region" description="Basic and acidic residues" evidence="6">
    <location>
        <begin position="18"/>
        <end position="34"/>
    </location>
</feature>
<name>A0ABR3VUK5_9PEZI</name>
<feature type="transmembrane region" description="Helical" evidence="7">
    <location>
        <begin position="175"/>
        <end position="196"/>
    </location>
</feature>
<keyword evidence="4 7" id="KW-1133">Transmembrane helix</keyword>
<sequence>MGVRHFLQALDKRLQTQESKFQSESDGKDRRWGNEDLDPTPPSQRTWKHFNYFMFFWAVSFNPNQWNTGSSLVSSGLLWWQATLSVAVGNLMCSAILVFASRGPAVYHVGYPAYVRASAGMFGSLFFVFLRGVVAIIYVGTQTFYAGNLVDVMLRCAFGHRWQNIPNRLPESAGITTRVLAAFFIYWFIQLLFMFIHPQRAKWLYTCKSLIAPPVLIAIFGYVLGKNGGLHGATKITGPSSSVPLGWAFMVGINSVCGSISPEILSNADLARYARRPSDAGWSQALGIFTSKTFVIFMGIACSSASKNIWGTAYWNMWDLLAAILDSNWTAGARTAVFLACLVQALAVVATNLASNCLPVGADLTGLFPRYFNIPRGQVFCVVISLVTVPWKMQVSAQTFLTFLGSYVVFIAPVIGVMITDYVFVRKGNIHIPSLYNPKPDGPYYYWKGVNLRMYAAWVVGVALVIHGLAGSYNKHTNPASVDMYRLGFILAFTAGSLVYYLACRVWPIEIYPAGHESTPRTFEHLGSTDGYFETGDIIEGMSASDTPEDGLSTAEKVAKTSVMEA</sequence>
<keyword evidence="9" id="KW-1185">Reference proteome</keyword>
<feature type="transmembrane region" description="Helical" evidence="7">
    <location>
        <begin position="336"/>
        <end position="354"/>
    </location>
</feature>
<dbReference type="Proteomes" id="UP001586593">
    <property type="component" value="Unassembled WGS sequence"/>
</dbReference>
<evidence type="ECO:0008006" key="10">
    <source>
        <dbReference type="Google" id="ProtNLM"/>
    </source>
</evidence>
<accession>A0ABR3VUK5</accession>